<protein>
    <submittedName>
        <fullName evidence="3">Polysaccharide deacetylase family protein</fullName>
    </submittedName>
</protein>
<dbReference type="PANTHER" id="PTHR34216">
    <property type="match status" value="1"/>
</dbReference>
<name>A0A9X2WCF8_9GAMM</name>
<keyword evidence="1" id="KW-0732">Signal</keyword>
<dbReference type="Gene3D" id="3.20.20.370">
    <property type="entry name" value="Glycoside hydrolase/deacetylase"/>
    <property type="match status" value="1"/>
</dbReference>
<dbReference type="InterPro" id="IPR011330">
    <property type="entry name" value="Glyco_hydro/deAcase_b/a-brl"/>
</dbReference>
<evidence type="ECO:0000313" key="4">
    <source>
        <dbReference type="Proteomes" id="UP001147830"/>
    </source>
</evidence>
<dbReference type="InterPro" id="IPR051398">
    <property type="entry name" value="Polysacch_Deacetylase"/>
</dbReference>
<dbReference type="GO" id="GO:0005975">
    <property type="term" value="P:carbohydrate metabolic process"/>
    <property type="evidence" value="ECO:0007669"/>
    <property type="project" value="InterPro"/>
</dbReference>
<evidence type="ECO:0000313" key="3">
    <source>
        <dbReference type="EMBL" id="MCT7357734.1"/>
    </source>
</evidence>
<accession>A0A9X2WCF8</accession>
<dbReference type="RefSeq" id="WP_260974667.1">
    <property type="nucleotide sequence ID" value="NZ_JAOANI010000005.1"/>
</dbReference>
<dbReference type="SUPFAM" id="SSF88713">
    <property type="entry name" value="Glycoside hydrolase/deacetylase"/>
    <property type="match status" value="1"/>
</dbReference>
<dbReference type="AlphaFoldDB" id="A0A9X2WCF8"/>
<reference evidence="3" key="1">
    <citation type="journal article" date="2022" name="Front. Microbiol.">
        <title>Genome-based taxonomic rearrangement of Oceanobacter-related bacteria including the description of Thalassolituus hydrocarbonoclasticus sp. nov. and Thalassolituus pacificus sp. nov. and emended description of the genus Thalassolituus.</title>
        <authorList>
            <person name="Dong C."/>
            <person name="Wei L."/>
            <person name="Wang J."/>
            <person name="Lai Q."/>
            <person name="Huang Z."/>
            <person name="Shao Z."/>
        </authorList>
    </citation>
    <scope>NUCLEOTIDE SEQUENCE</scope>
    <source>
        <strain evidence="3">59MF3M-4</strain>
    </source>
</reference>
<comment type="caution">
    <text evidence="3">The sequence shown here is derived from an EMBL/GenBank/DDBJ whole genome shotgun (WGS) entry which is preliminary data.</text>
</comment>
<keyword evidence="4" id="KW-1185">Reference proteome</keyword>
<dbReference type="EMBL" id="JAOANI010000005">
    <property type="protein sequence ID" value="MCT7357734.1"/>
    <property type="molecule type" value="Genomic_DNA"/>
</dbReference>
<dbReference type="InterPro" id="IPR002509">
    <property type="entry name" value="NODB_dom"/>
</dbReference>
<proteinExistence type="predicted"/>
<dbReference type="GO" id="GO:0016810">
    <property type="term" value="F:hydrolase activity, acting on carbon-nitrogen (but not peptide) bonds"/>
    <property type="evidence" value="ECO:0007669"/>
    <property type="project" value="InterPro"/>
</dbReference>
<dbReference type="CDD" id="cd10918">
    <property type="entry name" value="CE4_NodB_like_5s_6s"/>
    <property type="match status" value="1"/>
</dbReference>
<dbReference type="PANTHER" id="PTHR34216:SF7">
    <property type="entry name" value="POLY-BETA-1,6-N-ACETYL-D-GLUCOSAMINE N-DEACETYLASE"/>
    <property type="match status" value="1"/>
</dbReference>
<evidence type="ECO:0000256" key="1">
    <source>
        <dbReference type="ARBA" id="ARBA00022729"/>
    </source>
</evidence>
<feature type="domain" description="NodB homology" evidence="2">
    <location>
        <begin position="67"/>
        <end position="238"/>
    </location>
</feature>
<evidence type="ECO:0000259" key="2">
    <source>
        <dbReference type="PROSITE" id="PS51677"/>
    </source>
</evidence>
<dbReference type="PROSITE" id="PS51677">
    <property type="entry name" value="NODB"/>
    <property type="match status" value="1"/>
</dbReference>
<organism evidence="3 4">
    <name type="scientific">Thalassolituus pacificus</name>
    <dbReference type="NCBI Taxonomy" id="2975440"/>
    <lineage>
        <taxon>Bacteria</taxon>
        <taxon>Pseudomonadati</taxon>
        <taxon>Pseudomonadota</taxon>
        <taxon>Gammaproteobacteria</taxon>
        <taxon>Oceanospirillales</taxon>
        <taxon>Oceanospirillaceae</taxon>
        <taxon>Thalassolituus</taxon>
    </lineage>
</organism>
<reference evidence="3" key="2">
    <citation type="submission" date="2022-08" db="EMBL/GenBank/DDBJ databases">
        <authorList>
            <person name="Dong C."/>
        </authorList>
    </citation>
    <scope>NUCLEOTIDE SEQUENCE</scope>
    <source>
        <strain evidence="3">59MF3M-4</strain>
    </source>
</reference>
<sequence>MSANRKLAILMYHQVGDFRNIKTLKANYCHHKRFTRQMLMLKLTGQHVIPMSEVSRFLSGEGEYPERCVAITFDDGYENFYQYAYPVLKKYQLPAMVYIVSGKLSGRSEWLKDDGHQPQALMSREQIREVYANGIEIGSHSVTHPRLAQLSADSCLQELQQSKNDLEELLGGTVDHICYPYGSFSEEVGQQADKAGYRVGTTTVKGLALPDQNLLSLPRKAVSFNDGVLKTWKNIHRL</sequence>
<dbReference type="Pfam" id="PF01522">
    <property type="entry name" value="Polysacc_deac_1"/>
    <property type="match status" value="1"/>
</dbReference>
<dbReference type="Proteomes" id="UP001147830">
    <property type="component" value="Unassembled WGS sequence"/>
</dbReference>
<gene>
    <name evidence="3" type="ORF">NYR02_01700</name>
</gene>